<keyword evidence="2" id="KW-1185">Reference proteome</keyword>
<dbReference type="Proteomes" id="UP000078200">
    <property type="component" value="Unassembled WGS sequence"/>
</dbReference>
<organism evidence="1 2">
    <name type="scientific">Glossina austeni</name>
    <name type="common">Savannah tsetse fly</name>
    <dbReference type="NCBI Taxonomy" id="7395"/>
    <lineage>
        <taxon>Eukaryota</taxon>
        <taxon>Metazoa</taxon>
        <taxon>Ecdysozoa</taxon>
        <taxon>Arthropoda</taxon>
        <taxon>Hexapoda</taxon>
        <taxon>Insecta</taxon>
        <taxon>Pterygota</taxon>
        <taxon>Neoptera</taxon>
        <taxon>Endopterygota</taxon>
        <taxon>Diptera</taxon>
        <taxon>Brachycera</taxon>
        <taxon>Muscomorpha</taxon>
        <taxon>Hippoboscoidea</taxon>
        <taxon>Glossinidae</taxon>
        <taxon>Glossina</taxon>
    </lineage>
</organism>
<dbReference type="AlphaFoldDB" id="A0A1A9UYU3"/>
<evidence type="ECO:0000313" key="1">
    <source>
        <dbReference type="EnsemblMetazoa" id="GAUT020141-PA"/>
    </source>
</evidence>
<protein>
    <submittedName>
        <fullName evidence="1">Uncharacterized protein</fullName>
    </submittedName>
</protein>
<proteinExistence type="predicted"/>
<dbReference type="EnsemblMetazoa" id="GAUT020141-RA">
    <property type="protein sequence ID" value="GAUT020141-PA"/>
    <property type="gene ID" value="GAUT020141"/>
</dbReference>
<evidence type="ECO:0000313" key="2">
    <source>
        <dbReference type="Proteomes" id="UP000078200"/>
    </source>
</evidence>
<accession>A0A1A9UYU3</accession>
<name>A0A1A9UYU3_GLOAU</name>
<dbReference type="VEuPathDB" id="VectorBase:GAUT020141"/>
<reference evidence="1" key="1">
    <citation type="submission" date="2020-05" db="UniProtKB">
        <authorList>
            <consortium name="EnsemblMetazoa"/>
        </authorList>
    </citation>
    <scope>IDENTIFICATION</scope>
    <source>
        <strain evidence="1">TTRI</strain>
    </source>
</reference>
<sequence>MLLIGPGSPAKNVTTRGDKCMLTVRVDEEKGKNRENVDYNKFKPRSSINKFNRFGFVNPQQQDNGTIDLFSVILTTVQIRLDEGADYIQIIVRYLEKHTNCKPPWPTLSIFVPQAH</sequence>